<dbReference type="SUPFAM" id="SSF50630">
    <property type="entry name" value="Acid proteases"/>
    <property type="match status" value="1"/>
</dbReference>
<dbReference type="PROSITE" id="PS00141">
    <property type="entry name" value="ASP_PROTEASE"/>
    <property type="match status" value="1"/>
</dbReference>
<dbReference type="InterPro" id="IPR001969">
    <property type="entry name" value="Aspartic_peptidase_AS"/>
</dbReference>
<dbReference type="GO" id="GO:0006508">
    <property type="term" value="P:proteolysis"/>
    <property type="evidence" value="ECO:0007669"/>
    <property type="project" value="InterPro"/>
</dbReference>
<dbReference type="InterPro" id="IPR034122">
    <property type="entry name" value="Retropepsin-like_bacterial"/>
</dbReference>
<dbReference type="SUPFAM" id="SSF50156">
    <property type="entry name" value="PDZ domain-like"/>
    <property type="match status" value="1"/>
</dbReference>
<evidence type="ECO:0000259" key="1">
    <source>
        <dbReference type="PROSITE" id="PS50106"/>
    </source>
</evidence>
<dbReference type="KEGG" id="ote:Oter_4030"/>
<dbReference type="HOGENOM" id="CLU_707570_0_0_0"/>
<dbReference type="AlphaFoldDB" id="B1ZZX1"/>
<dbReference type="eggNOG" id="COG0793">
    <property type="taxonomic scope" value="Bacteria"/>
</dbReference>
<sequence>MLAIGLALAFGLGTGCHMFRREMPRPGRTTLDSPLVMIPARTMANYLIVQGKWDKRGPYNFLIDTGASVTLVAPELAARYSAKNTAPAPTPLVRVKSADGETALLSAATLRRIELGDARFENVQVLIYDCAAISAHLGVKIDGVLGFPLFRETLLTLDYPHSRVLLQKRSANPLLPGSVIPFNNDRKTPIIPLRLGDQTFVALIDSGSDATLSLNPAGLAPTFTVPPRVGATVATLSGDREQHIGRLAQALRIGDYLIDQPVVDLTDELTSLGGGLLKHFTVTFDQEHSRVTFYRESTAPVPSRSSRSTGLSFSKAPAYWRVVSVIPQSPAEAEEIQPGDLVTRINGQPVAEWDISRYQELVASADEVTFTFLNGTRETEKRLKVFDLVP</sequence>
<protein>
    <submittedName>
        <fullName evidence="2">PDZ/DHR/GLGF domain protein</fullName>
    </submittedName>
</protein>
<name>B1ZZX1_OPITP</name>
<dbReference type="Gene3D" id="2.40.70.10">
    <property type="entry name" value="Acid Proteases"/>
    <property type="match status" value="2"/>
</dbReference>
<dbReference type="Proteomes" id="UP000007013">
    <property type="component" value="Chromosome"/>
</dbReference>
<dbReference type="CDD" id="cd05483">
    <property type="entry name" value="retropepsin_like_bacteria"/>
    <property type="match status" value="1"/>
</dbReference>
<proteinExistence type="predicted"/>
<dbReference type="EMBL" id="CP001032">
    <property type="protein sequence ID" value="ACB77304.1"/>
    <property type="molecule type" value="Genomic_DNA"/>
</dbReference>
<dbReference type="Pfam" id="PF17820">
    <property type="entry name" value="PDZ_6"/>
    <property type="match status" value="1"/>
</dbReference>
<dbReference type="InterPro" id="IPR036034">
    <property type="entry name" value="PDZ_sf"/>
</dbReference>
<reference evidence="2 3" key="1">
    <citation type="journal article" date="2011" name="J. Bacteriol.">
        <title>Genome sequence of the verrucomicrobium Opitutus terrae PB90-1, an abundant inhabitant of rice paddy soil ecosystems.</title>
        <authorList>
            <person name="van Passel M.W."/>
            <person name="Kant R."/>
            <person name="Palva A."/>
            <person name="Copeland A."/>
            <person name="Lucas S."/>
            <person name="Lapidus A."/>
            <person name="Glavina del Rio T."/>
            <person name="Pitluck S."/>
            <person name="Goltsman E."/>
            <person name="Clum A."/>
            <person name="Sun H."/>
            <person name="Schmutz J."/>
            <person name="Larimer F.W."/>
            <person name="Land M.L."/>
            <person name="Hauser L."/>
            <person name="Kyrpides N."/>
            <person name="Mikhailova N."/>
            <person name="Richardson P.P."/>
            <person name="Janssen P.H."/>
            <person name="de Vos W.M."/>
            <person name="Smidt H."/>
        </authorList>
    </citation>
    <scope>NUCLEOTIDE SEQUENCE [LARGE SCALE GENOMIC DNA]</scope>
    <source>
        <strain evidence="3">DSM 11246 / JCM 15787 / PB90-1</strain>
    </source>
</reference>
<dbReference type="Gene3D" id="2.30.42.10">
    <property type="match status" value="1"/>
</dbReference>
<feature type="domain" description="PDZ" evidence="1">
    <location>
        <begin position="290"/>
        <end position="350"/>
    </location>
</feature>
<keyword evidence="3" id="KW-1185">Reference proteome</keyword>
<dbReference type="eggNOG" id="COG3577">
    <property type="taxonomic scope" value="Bacteria"/>
</dbReference>
<evidence type="ECO:0000313" key="3">
    <source>
        <dbReference type="Proteomes" id="UP000007013"/>
    </source>
</evidence>
<accession>B1ZZX1</accession>
<dbReference type="STRING" id="452637.Oter_4030"/>
<dbReference type="SMART" id="SM00228">
    <property type="entry name" value="PDZ"/>
    <property type="match status" value="1"/>
</dbReference>
<dbReference type="Pfam" id="PF13650">
    <property type="entry name" value="Asp_protease_2"/>
    <property type="match status" value="1"/>
</dbReference>
<dbReference type="InterPro" id="IPR041489">
    <property type="entry name" value="PDZ_6"/>
</dbReference>
<dbReference type="InterPro" id="IPR021109">
    <property type="entry name" value="Peptidase_aspartic_dom_sf"/>
</dbReference>
<dbReference type="GO" id="GO:0004190">
    <property type="term" value="F:aspartic-type endopeptidase activity"/>
    <property type="evidence" value="ECO:0007669"/>
    <property type="project" value="InterPro"/>
</dbReference>
<gene>
    <name evidence="2" type="ordered locus">Oter_4030</name>
</gene>
<dbReference type="InterPro" id="IPR001478">
    <property type="entry name" value="PDZ"/>
</dbReference>
<organism evidence="2 3">
    <name type="scientific">Opitutus terrae (strain DSM 11246 / JCM 15787 / PB90-1)</name>
    <dbReference type="NCBI Taxonomy" id="452637"/>
    <lineage>
        <taxon>Bacteria</taxon>
        <taxon>Pseudomonadati</taxon>
        <taxon>Verrucomicrobiota</taxon>
        <taxon>Opitutia</taxon>
        <taxon>Opitutales</taxon>
        <taxon>Opitutaceae</taxon>
        <taxon>Opitutus</taxon>
    </lineage>
</organism>
<dbReference type="PROSITE" id="PS50106">
    <property type="entry name" value="PDZ"/>
    <property type="match status" value="1"/>
</dbReference>
<evidence type="ECO:0000313" key="2">
    <source>
        <dbReference type="EMBL" id="ACB77304.1"/>
    </source>
</evidence>